<gene>
    <name evidence="2" type="ORF">PVBG_05041</name>
</gene>
<accession>A0A0J9SY35</accession>
<dbReference type="EMBL" id="KQ234786">
    <property type="protein sequence ID" value="KMZ87789.1"/>
    <property type="molecule type" value="Genomic_DNA"/>
</dbReference>
<evidence type="ECO:0000313" key="2">
    <source>
        <dbReference type="EMBL" id="KMZ87789.1"/>
    </source>
</evidence>
<dbReference type="InterPro" id="IPR008780">
    <property type="entry name" value="Plasmodium_Vir"/>
</dbReference>
<name>A0A0J9SY35_PLAV1</name>
<evidence type="ECO:0000256" key="1">
    <source>
        <dbReference type="SAM" id="MobiDB-lite"/>
    </source>
</evidence>
<evidence type="ECO:0000313" key="3">
    <source>
        <dbReference type="Proteomes" id="UP000053327"/>
    </source>
</evidence>
<dbReference type="AlphaFoldDB" id="A0A0J9SY35"/>
<feature type="region of interest" description="Disordered" evidence="1">
    <location>
        <begin position="248"/>
        <end position="286"/>
    </location>
</feature>
<reference evidence="2 3" key="1">
    <citation type="submission" date="2011-08" db="EMBL/GenBank/DDBJ databases">
        <title>The Genome Sequence of Plasmodium vivax Brazil I.</title>
        <authorList>
            <consortium name="The Broad Institute Genome Sequencing Platform"/>
            <consortium name="The Broad Institute Genome Sequencing Center for Infectious Disease"/>
            <person name="Neafsey D."/>
            <person name="Carlton J."/>
            <person name="Barnwell J."/>
            <person name="Collins W."/>
            <person name="Escalante A."/>
            <person name="Mullikin J."/>
            <person name="Saul A."/>
            <person name="Guigo R."/>
            <person name="Camara F."/>
            <person name="Young S.K."/>
            <person name="Zeng Q."/>
            <person name="Gargeya S."/>
            <person name="Fitzgerald M."/>
            <person name="Haas B."/>
            <person name="Abouelleil A."/>
            <person name="Alvarado L."/>
            <person name="Arachchi H.M."/>
            <person name="Berlin A."/>
            <person name="Brown A."/>
            <person name="Chapman S.B."/>
            <person name="Chen Z."/>
            <person name="Dunbar C."/>
            <person name="Freedman E."/>
            <person name="Gearin G."/>
            <person name="Gellesch M."/>
            <person name="Goldberg J."/>
            <person name="Griggs A."/>
            <person name="Gujja S."/>
            <person name="Heiman D."/>
            <person name="Howarth C."/>
            <person name="Larson L."/>
            <person name="Lui A."/>
            <person name="MacDonald P.J.P."/>
            <person name="Montmayeur A."/>
            <person name="Murphy C."/>
            <person name="Neiman D."/>
            <person name="Pearson M."/>
            <person name="Priest M."/>
            <person name="Roberts A."/>
            <person name="Saif S."/>
            <person name="Shea T."/>
            <person name="Shenoy N."/>
            <person name="Sisk P."/>
            <person name="Stolte C."/>
            <person name="Sykes S."/>
            <person name="Wortman J."/>
            <person name="Nusbaum C."/>
            <person name="Birren B."/>
        </authorList>
    </citation>
    <scope>NUCLEOTIDE SEQUENCE [LARGE SCALE GENOMIC DNA]</scope>
    <source>
        <strain evidence="2 3">Brazil I</strain>
    </source>
</reference>
<dbReference type="Proteomes" id="UP000053327">
    <property type="component" value="Unassembled WGS sequence"/>
</dbReference>
<sequence>MEPDYCTHNYEGNKVYIFYDNIEEYLSYDKLFYNEQECNQYKYLCDIDWPLSEGKVEELILICSQLHYLIKKIFISTYMKNERAHLQYLNYWLNYKLIKKNIIMCPTDFYGHMRTKDRTNKTLIKLRENGHLIEKEELNKMYSLYYLYDYYNEMNKVLKIETPIDETVMRYANKCVEEYRKLDSHCSDKTTDFCKALTDFKGKYEKTLLQPDIVVEWREKLLPPLNISKEVQPEDTVSSKTLISTSTAENVASKLHNEPSESMHQYEGTRESEENVTPNPLPLGSLSDSEKQISLKVEPQNNENNDILGGMGKTYNNFKFMSNIKYIYICLDIYKYKIISDYIFLPQFTSFGSRFFKGRSKNNIRNDFNKQRNIPLDSLEYQQNNPTLQSYNVAYDSI</sequence>
<dbReference type="Pfam" id="PF05795">
    <property type="entry name" value="Plasmodium_Vir"/>
    <property type="match status" value="1"/>
</dbReference>
<organism evidence="2 3">
    <name type="scientific">Plasmodium vivax (strain Brazil I)</name>
    <dbReference type="NCBI Taxonomy" id="1033975"/>
    <lineage>
        <taxon>Eukaryota</taxon>
        <taxon>Sar</taxon>
        <taxon>Alveolata</taxon>
        <taxon>Apicomplexa</taxon>
        <taxon>Aconoidasida</taxon>
        <taxon>Haemosporida</taxon>
        <taxon>Plasmodiidae</taxon>
        <taxon>Plasmodium</taxon>
        <taxon>Plasmodium (Plasmodium)</taxon>
    </lineage>
</organism>
<proteinExistence type="predicted"/>
<protein>
    <submittedName>
        <fullName evidence="2">Uncharacterized protein</fullName>
    </submittedName>
</protein>